<dbReference type="PROSITE" id="PS01007">
    <property type="entry name" value="TRANSPOSASE_MUTATOR"/>
    <property type="match status" value="1"/>
</dbReference>
<dbReference type="NCBIfam" id="NF033543">
    <property type="entry name" value="transpos_IS256"/>
    <property type="match status" value="1"/>
</dbReference>
<comment type="function">
    <text evidence="1 6">Required for the transposition of the insertion element.</text>
</comment>
<evidence type="ECO:0000256" key="6">
    <source>
        <dbReference type="RuleBase" id="RU365089"/>
    </source>
</evidence>
<evidence type="ECO:0000256" key="2">
    <source>
        <dbReference type="ARBA" id="ARBA00010961"/>
    </source>
</evidence>
<accession>A0A023PZS9</accession>
<keyword evidence="3 6" id="KW-0815">Transposition</keyword>
<dbReference type="GO" id="GO:0006313">
    <property type="term" value="P:DNA transposition"/>
    <property type="evidence" value="ECO:0007669"/>
    <property type="project" value="UniProtKB-UniRule"/>
</dbReference>
<evidence type="ECO:0000256" key="3">
    <source>
        <dbReference type="ARBA" id="ARBA00022578"/>
    </source>
</evidence>
<evidence type="ECO:0000256" key="1">
    <source>
        <dbReference type="ARBA" id="ARBA00002190"/>
    </source>
</evidence>
<dbReference type="PANTHER" id="PTHR33217:SF8">
    <property type="entry name" value="MUTATOR FAMILY TRANSPOSASE"/>
    <property type="match status" value="1"/>
</dbReference>
<gene>
    <name evidence="8" type="ORF">wt6.30c</name>
</gene>
<evidence type="ECO:0000256" key="5">
    <source>
        <dbReference type="ARBA" id="ARBA00023172"/>
    </source>
</evidence>
<keyword evidence="5 6" id="KW-0233">DNA recombination</keyword>
<name>A0A023PZS9_9ACTN</name>
<dbReference type="InterPro" id="IPR001207">
    <property type="entry name" value="Transposase_mutator"/>
</dbReference>
<evidence type="ECO:0000256" key="7">
    <source>
        <dbReference type="SAM" id="MobiDB-lite"/>
    </source>
</evidence>
<sequence length="423" mass="46948">MTSEKSAQTESGTGVVDERFIEELVSRAQADGLQLTGEGGLLQQLTKRLLESALDGEMTDHLGYDKHDAAGKNGGNSRNGKRSKTVLTDVGPVEITVPRDREGSFEPQIVKKRQRRLTGVDEMVLSLSAKGLTHGEISAHLAEVYGAEVSKTTISTITDAVMEGMSEWQNRPLDRVYPVVFIDCINVKIRDGQVANRPIYMALAVTGEGHRDILGLWAGDGGEGAKHWLRVLTELKNRGLEDVLMLVCDGLKGLPDAVGEVWPKTVVQTCVVHLLRASFRYAARQDWDKISKALKPVYSAPTEDAATSRFLEFTEAWGDKYPAIVRLWENAWAEFVPFLQFDTEIRRIICTTNAIESVNARIRRAVRARGHFPSEAAALKCIYLAVMSLDPTGKGRKRWTTRWKRALQAFDIAFDGRLSTAHN</sequence>
<keyword evidence="4 6" id="KW-0238">DNA-binding</keyword>
<feature type="region of interest" description="Disordered" evidence="7">
    <location>
        <begin position="64"/>
        <end position="84"/>
    </location>
</feature>
<dbReference type="AlphaFoldDB" id="A0A023PZS9"/>
<reference evidence="8" key="1">
    <citation type="submission" date="2014-02" db="EMBL/GenBank/DDBJ databases">
        <title>Streptomyces sp. WT6 mevalonate pathway gene cluster, complete sequence.</title>
        <authorList>
            <person name="Wang T."/>
            <person name="Qin Z."/>
        </authorList>
    </citation>
    <scope>NUCLEOTIDE SEQUENCE</scope>
    <source>
        <strain evidence="8">WT6</strain>
    </source>
</reference>
<evidence type="ECO:0000313" key="8">
    <source>
        <dbReference type="EMBL" id="AHX39407.1"/>
    </source>
</evidence>
<proteinExistence type="inferred from homology"/>
<organism evidence="8">
    <name type="scientific">Streptomyces sp. WT6</name>
    <dbReference type="NCBI Taxonomy" id="1486372"/>
    <lineage>
        <taxon>Bacteria</taxon>
        <taxon>Bacillati</taxon>
        <taxon>Actinomycetota</taxon>
        <taxon>Actinomycetes</taxon>
        <taxon>Kitasatosporales</taxon>
        <taxon>Streptomycetaceae</taxon>
        <taxon>Streptomyces</taxon>
    </lineage>
</organism>
<protein>
    <recommendedName>
        <fullName evidence="6">Mutator family transposase</fullName>
    </recommendedName>
</protein>
<dbReference type="GO" id="GO:0003677">
    <property type="term" value="F:DNA binding"/>
    <property type="evidence" value="ECO:0007669"/>
    <property type="project" value="UniProtKB-UniRule"/>
</dbReference>
<evidence type="ECO:0000256" key="4">
    <source>
        <dbReference type="ARBA" id="ARBA00023125"/>
    </source>
</evidence>
<dbReference type="EMBL" id="KJ411867">
    <property type="protein sequence ID" value="AHX39407.1"/>
    <property type="molecule type" value="Genomic_DNA"/>
</dbReference>
<keyword evidence="6" id="KW-0814">Transposable element</keyword>
<comment type="similarity">
    <text evidence="2 6">Belongs to the transposase mutator family.</text>
</comment>
<dbReference type="GO" id="GO:0004803">
    <property type="term" value="F:transposase activity"/>
    <property type="evidence" value="ECO:0007669"/>
    <property type="project" value="UniProtKB-UniRule"/>
</dbReference>
<dbReference type="PANTHER" id="PTHR33217">
    <property type="entry name" value="TRANSPOSASE FOR INSERTION SEQUENCE ELEMENT IS1081"/>
    <property type="match status" value="1"/>
</dbReference>
<dbReference type="Pfam" id="PF00872">
    <property type="entry name" value="Transposase_mut"/>
    <property type="match status" value="1"/>
</dbReference>